<keyword evidence="3" id="KW-0560">Oxidoreductase</keyword>
<accession>A0A381Y0P4</accession>
<keyword evidence="1" id="KW-0001">2Fe-2S</keyword>
<evidence type="ECO:0000313" key="9">
    <source>
        <dbReference type="EMBL" id="SVA70629.1"/>
    </source>
</evidence>
<feature type="non-terminal residue" evidence="9">
    <location>
        <position position="1"/>
    </location>
</feature>
<reference evidence="9" key="1">
    <citation type="submission" date="2018-05" db="EMBL/GenBank/DDBJ databases">
        <authorList>
            <person name="Lanie J.A."/>
            <person name="Ng W.-L."/>
            <person name="Kazmierczak K.M."/>
            <person name="Andrzejewski T.M."/>
            <person name="Davidsen T.M."/>
            <person name="Wayne K.J."/>
            <person name="Tettelin H."/>
            <person name="Glass J.I."/>
            <person name="Rusch D."/>
            <person name="Podicherti R."/>
            <person name="Tsui H.-C.T."/>
            <person name="Winkler M.E."/>
        </authorList>
    </citation>
    <scope>NUCLEOTIDE SEQUENCE</scope>
</reference>
<dbReference type="EMBL" id="UINC01017091">
    <property type="protein sequence ID" value="SVA70629.1"/>
    <property type="molecule type" value="Genomic_DNA"/>
</dbReference>
<evidence type="ECO:0000256" key="2">
    <source>
        <dbReference type="ARBA" id="ARBA00022723"/>
    </source>
</evidence>
<keyword evidence="2" id="KW-0479">Metal-binding</keyword>
<evidence type="ECO:0000256" key="5">
    <source>
        <dbReference type="ARBA" id="ARBA00023014"/>
    </source>
</evidence>
<comment type="cofactor">
    <cofactor evidence="7">
        <name>[2Fe-2S] cluster</name>
        <dbReference type="ChEBI" id="CHEBI:190135"/>
    </cofactor>
</comment>
<evidence type="ECO:0000256" key="7">
    <source>
        <dbReference type="ARBA" id="ARBA00034078"/>
    </source>
</evidence>
<evidence type="ECO:0000256" key="1">
    <source>
        <dbReference type="ARBA" id="ARBA00022714"/>
    </source>
</evidence>
<dbReference type="GO" id="GO:0042128">
    <property type="term" value="P:nitrate assimilation"/>
    <property type="evidence" value="ECO:0007669"/>
    <property type="project" value="UniProtKB-KW"/>
</dbReference>
<sequence length="140" mass="15681">VAKVKYTKVMKCDDLEIGKSAIIEVGDKEIALFNYKGDFYAIDNTCPHRGAPLGEGRIEEGILICPNHEWRFELKSGWCPQNPELSTEVYPIKVHDGKIYVRLEKPKVEGAAGSAANTLPTDIKFKIPTILKPRNPDEEL</sequence>
<dbReference type="PANTHER" id="PTHR21496:SF0">
    <property type="entry name" value="RIESKE DOMAIN-CONTAINING PROTEIN"/>
    <property type="match status" value="1"/>
</dbReference>
<dbReference type="AlphaFoldDB" id="A0A381Y0P4"/>
<dbReference type="GO" id="GO:0046872">
    <property type="term" value="F:metal ion binding"/>
    <property type="evidence" value="ECO:0007669"/>
    <property type="project" value="UniProtKB-KW"/>
</dbReference>
<dbReference type="Pfam" id="PF00355">
    <property type="entry name" value="Rieske"/>
    <property type="match status" value="1"/>
</dbReference>
<dbReference type="Gene3D" id="2.102.10.10">
    <property type="entry name" value="Rieske [2Fe-2S] iron-sulphur domain"/>
    <property type="match status" value="1"/>
</dbReference>
<proteinExistence type="predicted"/>
<dbReference type="InterPro" id="IPR017941">
    <property type="entry name" value="Rieske_2Fe-2S"/>
</dbReference>
<dbReference type="NCBIfam" id="TIGR02378">
    <property type="entry name" value="nirD_assim_sml"/>
    <property type="match status" value="1"/>
</dbReference>
<keyword evidence="6" id="KW-0534">Nitrate assimilation</keyword>
<evidence type="ECO:0000256" key="3">
    <source>
        <dbReference type="ARBA" id="ARBA00023002"/>
    </source>
</evidence>
<evidence type="ECO:0000256" key="4">
    <source>
        <dbReference type="ARBA" id="ARBA00023004"/>
    </source>
</evidence>
<protein>
    <recommendedName>
        <fullName evidence="8">Rieske domain-containing protein</fullName>
    </recommendedName>
</protein>
<dbReference type="GO" id="GO:0051537">
    <property type="term" value="F:2 iron, 2 sulfur cluster binding"/>
    <property type="evidence" value="ECO:0007669"/>
    <property type="project" value="UniProtKB-KW"/>
</dbReference>
<keyword evidence="5" id="KW-0411">Iron-sulfur</keyword>
<gene>
    <name evidence="9" type="ORF">METZ01_LOCUS123483</name>
</gene>
<evidence type="ECO:0000256" key="6">
    <source>
        <dbReference type="ARBA" id="ARBA00023063"/>
    </source>
</evidence>
<evidence type="ECO:0000259" key="8">
    <source>
        <dbReference type="PROSITE" id="PS51296"/>
    </source>
</evidence>
<feature type="domain" description="Rieske" evidence="8">
    <location>
        <begin position="7"/>
        <end position="101"/>
    </location>
</feature>
<organism evidence="9">
    <name type="scientific">marine metagenome</name>
    <dbReference type="NCBI Taxonomy" id="408172"/>
    <lineage>
        <taxon>unclassified sequences</taxon>
        <taxon>metagenomes</taxon>
        <taxon>ecological metagenomes</taxon>
    </lineage>
</organism>
<dbReference type="InterPro" id="IPR036922">
    <property type="entry name" value="Rieske_2Fe-2S_sf"/>
</dbReference>
<keyword evidence="4" id="KW-0408">Iron</keyword>
<dbReference type="PANTHER" id="PTHR21496">
    <property type="entry name" value="FERREDOXIN-RELATED"/>
    <property type="match status" value="1"/>
</dbReference>
<dbReference type="InterPro" id="IPR012748">
    <property type="entry name" value="Rieske-like_NirD"/>
</dbReference>
<dbReference type="PROSITE" id="PS51296">
    <property type="entry name" value="RIESKE"/>
    <property type="match status" value="1"/>
</dbReference>
<name>A0A381Y0P4_9ZZZZ</name>
<dbReference type="GO" id="GO:0008942">
    <property type="term" value="F:nitrite reductase [NAD(P)H] activity"/>
    <property type="evidence" value="ECO:0007669"/>
    <property type="project" value="InterPro"/>
</dbReference>
<dbReference type="SUPFAM" id="SSF50022">
    <property type="entry name" value="ISP domain"/>
    <property type="match status" value="1"/>
</dbReference>